<name>L8JMH2_9BACT</name>
<comment type="cofactor">
    <cofactor evidence="1 19">
        <name>Mg(2+)</name>
        <dbReference type="ChEBI" id="CHEBI:18420"/>
    </cofactor>
</comment>
<comment type="catalytic activity">
    <reaction evidence="18 19">
        <text>alpha-ribazole 5'-phosphate + adenosylcob(III)inamide-GDP = adenosylcob(III)alamin 5'-phosphate + GMP + H(+)</text>
        <dbReference type="Rhea" id="RHEA:23560"/>
        <dbReference type="ChEBI" id="CHEBI:15378"/>
        <dbReference type="ChEBI" id="CHEBI:57918"/>
        <dbReference type="ChEBI" id="CHEBI:58115"/>
        <dbReference type="ChEBI" id="CHEBI:60487"/>
        <dbReference type="ChEBI" id="CHEBI:60493"/>
        <dbReference type="EC" id="2.7.8.26"/>
    </reaction>
</comment>
<evidence type="ECO:0000256" key="2">
    <source>
        <dbReference type="ARBA" id="ARBA00004651"/>
    </source>
</evidence>
<dbReference type="GO" id="GO:0009236">
    <property type="term" value="P:cobalamin biosynthetic process"/>
    <property type="evidence" value="ECO:0007669"/>
    <property type="project" value="UniProtKB-UniRule"/>
</dbReference>
<keyword evidence="13 19" id="KW-0472">Membrane</keyword>
<comment type="pathway">
    <text evidence="3 19">Cofactor biosynthesis; adenosylcobalamin biosynthesis; adenosylcobalamin from cob(II)yrinate a,c-diamide: step 7/7.</text>
</comment>
<dbReference type="eggNOG" id="COG0368">
    <property type="taxonomic scope" value="Bacteria"/>
</dbReference>
<dbReference type="GO" id="GO:0005886">
    <property type="term" value="C:plasma membrane"/>
    <property type="evidence" value="ECO:0007669"/>
    <property type="project" value="UniProtKB-SubCell"/>
</dbReference>
<comment type="catalytic activity">
    <reaction evidence="17 19">
        <text>alpha-ribazole + adenosylcob(III)inamide-GDP = adenosylcob(III)alamin + GMP + H(+)</text>
        <dbReference type="Rhea" id="RHEA:16049"/>
        <dbReference type="ChEBI" id="CHEBI:10329"/>
        <dbReference type="ChEBI" id="CHEBI:15378"/>
        <dbReference type="ChEBI" id="CHEBI:18408"/>
        <dbReference type="ChEBI" id="CHEBI:58115"/>
        <dbReference type="ChEBI" id="CHEBI:60487"/>
        <dbReference type="EC" id="2.7.8.26"/>
    </reaction>
</comment>
<feature type="transmembrane region" description="Helical" evidence="19">
    <location>
        <begin position="140"/>
        <end position="162"/>
    </location>
</feature>
<reference evidence="20 21" key="1">
    <citation type="submission" date="2012-12" db="EMBL/GenBank/DDBJ databases">
        <title>Genome assembly of Fulvivirga imtechensis AK7.</title>
        <authorList>
            <person name="Nupur N."/>
            <person name="Khatri I."/>
            <person name="Kumar R."/>
            <person name="Subramanian S."/>
            <person name="Pinnaka A."/>
        </authorList>
    </citation>
    <scope>NUCLEOTIDE SEQUENCE [LARGE SCALE GENOMIC DNA]</scope>
    <source>
        <strain evidence="20 21">AK7</strain>
    </source>
</reference>
<evidence type="ECO:0000256" key="1">
    <source>
        <dbReference type="ARBA" id="ARBA00001946"/>
    </source>
</evidence>
<feature type="transmembrane region" description="Helical" evidence="19">
    <location>
        <begin position="205"/>
        <end position="223"/>
    </location>
</feature>
<dbReference type="STRING" id="1237149.C900_03801"/>
<keyword evidence="10 19" id="KW-0812">Transmembrane</keyword>
<dbReference type="EC" id="2.7.8.26" evidence="5 19"/>
<evidence type="ECO:0000313" key="21">
    <source>
        <dbReference type="Proteomes" id="UP000011135"/>
    </source>
</evidence>
<keyword evidence="8 19" id="KW-0169">Cobalamin biosynthesis</keyword>
<dbReference type="PANTHER" id="PTHR34148">
    <property type="entry name" value="ADENOSYLCOBINAMIDE-GDP RIBAZOLETRANSFERASE"/>
    <property type="match status" value="1"/>
</dbReference>
<evidence type="ECO:0000256" key="14">
    <source>
        <dbReference type="ARBA" id="ARBA00025228"/>
    </source>
</evidence>
<evidence type="ECO:0000256" key="7">
    <source>
        <dbReference type="ARBA" id="ARBA00022475"/>
    </source>
</evidence>
<evidence type="ECO:0000256" key="6">
    <source>
        <dbReference type="ARBA" id="ARBA00015850"/>
    </source>
</evidence>
<dbReference type="Pfam" id="PF02654">
    <property type="entry name" value="CobS"/>
    <property type="match status" value="1"/>
</dbReference>
<gene>
    <name evidence="19" type="primary">cobS</name>
    <name evidence="20" type="ORF">C900_03801</name>
</gene>
<evidence type="ECO:0000256" key="12">
    <source>
        <dbReference type="ARBA" id="ARBA00022989"/>
    </source>
</evidence>
<evidence type="ECO:0000256" key="5">
    <source>
        <dbReference type="ARBA" id="ARBA00013200"/>
    </source>
</evidence>
<evidence type="ECO:0000313" key="20">
    <source>
        <dbReference type="EMBL" id="ELR70116.1"/>
    </source>
</evidence>
<comment type="subcellular location">
    <subcellularLocation>
        <location evidence="2 19">Cell membrane</location>
        <topology evidence="2 19">Multi-pass membrane protein</topology>
    </subcellularLocation>
</comment>
<evidence type="ECO:0000256" key="11">
    <source>
        <dbReference type="ARBA" id="ARBA00022842"/>
    </source>
</evidence>
<dbReference type="EMBL" id="AMZN01000055">
    <property type="protein sequence ID" value="ELR70116.1"/>
    <property type="molecule type" value="Genomic_DNA"/>
</dbReference>
<dbReference type="InterPro" id="IPR003805">
    <property type="entry name" value="CobS"/>
</dbReference>
<dbReference type="GO" id="GO:0008818">
    <property type="term" value="F:cobalamin 5'-phosphate synthase activity"/>
    <property type="evidence" value="ECO:0007669"/>
    <property type="project" value="UniProtKB-UniRule"/>
</dbReference>
<feature type="transmembrane region" description="Helical" evidence="19">
    <location>
        <begin position="183"/>
        <end position="199"/>
    </location>
</feature>
<comment type="caution">
    <text evidence="20">The sequence shown here is derived from an EMBL/GenBank/DDBJ whole genome shotgun (WGS) entry which is preliminary data.</text>
</comment>
<dbReference type="PANTHER" id="PTHR34148:SF1">
    <property type="entry name" value="ADENOSYLCOBINAMIDE-GDP RIBAZOLETRANSFERASE"/>
    <property type="match status" value="1"/>
</dbReference>
<evidence type="ECO:0000256" key="18">
    <source>
        <dbReference type="ARBA" id="ARBA00049504"/>
    </source>
</evidence>
<dbReference type="HAMAP" id="MF_00719">
    <property type="entry name" value="CobS"/>
    <property type="match status" value="1"/>
</dbReference>
<evidence type="ECO:0000256" key="13">
    <source>
        <dbReference type="ARBA" id="ARBA00023136"/>
    </source>
</evidence>
<dbReference type="NCBIfam" id="TIGR00317">
    <property type="entry name" value="cobS"/>
    <property type="match status" value="1"/>
</dbReference>
<feature type="transmembrane region" description="Helical" evidence="19">
    <location>
        <begin position="110"/>
        <end position="134"/>
    </location>
</feature>
<evidence type="ECO:0000256" key="16">
    <source>
        <dbReference type="ARBA" id="ARBA00032853"/>
    </source>
</evidence>
<dbReference type="PATRIC" id="fig|1237149.3.peg.3563"/>
<evidence type="ECO:0000256" key="9">
    <source>
        <dbReference type="ARBA" id="ARBA00022679"/>
    </source>
</evidence>
<evidence type="ECO:0000256" key="17">
    <source>
        <dbReference type="ARBA" id="ARBA00048623"/>
    </source>
</evidence>
<evidence type="ECO:0000256" key="4">
    <source>
        <dbReference type="ARBA" id="ARBA00010561"/>
    </source>
</evidence>
<evidence type="ECO:0000256" key="10">
    <source>
        <dbReference type="ARBA" id="ARBA00022692"/>
    </source>
</evidence>
<sequence>MKYDIRLFFTALMFYTRIPCPKWVDHSAEYLDQCTKYFPLIGWLMGAATAGVLWLGMIIFPVSISVVLSMIAGILFTGAFHEDGFADVCDGFGGGWTKANILEIMKDSLIGAYGVVGLVLILLLKYAALTFIAGELSVWFLFWTIISAHTMSRIAAVTMIYYGNYAREDASSKVRPVAKKLSPGNFLVALFIGLAPLAAFNNFWYLLSVIPVGITVVWLWRYYKKWIGGYTGDCLGATQQVAEVVVYLSIIVLWKFI</sequence>
<protein>
    <recommendedName>
        <fullName evidence="6 19">Adenosylcobinamide-GDP ribazoletransferase</fullName>
        <ecNumber evidence="5 19">2.7.8.26</ecNumber>
    </recommendedName>
    <alternativeName>
        <fullName evidence="16 19">Cobalamin synthase</fullName>
    </alternativeName>
    <alternativeName>
        <fullName evidence="15 19">Cobalamin-5'-phosphate synthase</fullName>
    </alternativeName>
</protein>
<proteinExistence type="inferred from homology"/>
<dbReference type="NCBIfam" id="NF001277">
    <property type="entry name" value="PRK00235.1-3"/>
    <property type="match status" value="1"/>
</dbReference>
<organism evidence="20 21">
    <name type="scientific">Fulvivirga imtechensis AK7</name>
    <dbReference type="NCBI Taxonomy" id="1237149"/>
    <lineage>
        <taxon>Bacteria</taxon>
        <taxon>Pseudomonadati</taxon>
        <taxon>Bacteroidota</taxon>
        <taxon>Cytophagia</taxon>
        <taxon>Cytophagales</taxon>
        <taxon>Fulvivirgaceae</taxon>
        <taxon>Fulvivirga</taxon>
    </lineage>
</organism>
<evidence type="ECO:0000256" key="8">
    <source>
        <dbReference type="ARBA" id="ARBA00022573"/>
    </source>
</evidence>
<keyword evidence="21" id="KW-1185">Reference proteome</keyword>
<keyword evidence="11 19" id="KW-0460">Magnesium</keyword>
<evidence type="ECO:0000256" key="3">
    <source>
        <dbReference type="ARBA" id="ARBA00004663"/>
    </source>
</evidence>
<feature type="transmembrane region" description="Helical" evidence="19">
    <location>
        <begin position="235"/>
        <end position="254"/>
    </location>
</feature>
<keyword evidence="12 19" id="KW-1133">Transmembrane helix</keyword>
<evidence type="ECO:0000256" key="19">
    <source>
        <dbReference type="HAMAP-Rule" id="MF_00719"/>
    </source>
</evidence>
<dbReference type="OrthoDB" id="9794626at2"/>
<accession>L8JMH2</accession>
<dbReference type="RefSeq" id="WP_009581207.1">
    <property type="nucleotide sequence ID" value="NZ_AMZN01000055.1"/>
</dbReference>
<keyword evidence="9 19" id="KW-0808">Transferase</keyword>
<evidence type="ECO:0000256" key="15">
    <source>
        <dbReference type="ARBA" id="ARBA00032605"/>
    </source>
</evidence>
<dbReference type="AlphaFoldDB" id="L8JMH2"/>
<dbReference type="UniPathway" id="UPA00148">
    <property type="reaction ID" value="UER00238"/>
</dbReference>
<dbReference type="GO" id="GO:0051073">
    <property type="term" value="F:adenosylcobinamide-GDP ribazoletransferase activity"/>
    <property type="evidence" value="ECO:0007669"/>
    <property type="project" value="UniProtKB-UniRule"/>
</dbReference>
<comment type="similarity">
    <text evidence="4 19">Belongs to the CobS family.</text>
</comment>
<comment type="function">
    <text evidence="14 19">Joins adenosylcobinamide-GDP and alpha-ribazole to generate adenosylcobalamin (Ado-cobalamin). Also synthesizes adenosylcobalamin 5'-phosphate from adenosylcobinamide-GDP and alpha-ribazole 5'-phosphate.</text>
</comment>
<feature type="transmembrane region" description="Helical" evidence="19">
    <location>
        <begin position="52"/>
        <end position="76"/>
    </location>
</feature>
<keyword evidence="7 19" id="KW-1003">Cell membrane</keyword>
<dbReference type="Proteomes" id="UP000011135">
    <property type="component" value="Unassembled WGS sequence"/>
</dbReference>